<feature type="transmembrane region" description="Helical" evidence="8">
    <location>
        <begin position="276"/>
        <end position="300"/>
    </location>
</feature>
<evidence type="ECO:0000256" key="1">
    <source>
        <dbReference type="ARBA" id="ARBA00004141"/>
    </source>
</evidence>
<comment type="subcellular location">
    <subcellularLocation>
        <location evidence="1">Membrane</location>
        <topology evidence="1">Multi-pass membrane protein</topology>
    </subcellularLocation>
</comment>
<keyword evidence="6" id="KW-1015">Disulfide bond</keyword>
<evidence type="ECO:0000256" key="5">
    <source>
        <dbReference type="ARBA" id="ARBA00023136"/>
    </source>
</evidence>
<comment type="caution">
    <text evidence="10">The sequence shown here is derived from an EMBL/GenBank/DDBJ whole genome shotgun (WGS) entry which is preliminary data.</text>
</comment>
<feature type="transmembrane region" description="Helical" evidence="8">
    <location>
        <begin position="717"/>
        <end position="736"/>
    </location>
</feature>
<accession>A0A1V9Y7B8</accession>
<organism evidence="10 11">
    <name type="scientific">Thraustotheca clavata</name>
    <dbReference type="NCBI Taxonomy" id="74557"/>
    <lineage>
        <taxon>Eukaryota</taxon>
        <taxon>Sar</taxon>
        <taxon>Stramenopiles</taxon>
        <taxon>Oomycota</taxon>
        <taxon>Saprolegniomycetes</taxon>
        <taxon>Saprolegniales</taxon>
        <taxon>Achlyaceae</taxon>
        <taxon>Thraustotheca</taxon>
    </lineage>
</organism>
<feature type="transmembrane region" description="Helical" evidence="8">
    <location>
        <begin position="6"/>
        <end position="29"/>
    </location>
</feature>
<feature type="transmembrane region" description="Helical" evidence="8">
    <location>
        <begin position="440"/>
        <end position="459"/>
    </location>
</feature>
<dbReference type="STRING" id="74557.A0A1V9Y7B8"/>
<name>A0A1V9Y7B8_9STRA</name>
<dbReference type="GO" id="GO:0022857">
    <property type="term" value="F:transmembrane transporter activity"/>
    <property type="evidence" value="ECO:0007669"/>
    <property type="project" value="InterPro"/>
</dbReference>
<keyword evidence="3 8" id="KW-0812">Transmembrane</keyword>
<evidence type="ECO:0000256" key="4">
    <source>
        <dbReference type="ARBA" id="ARBA00022989"/>
    </source>
</evidence>
<gene>
    <name evidence="10" type="ORF">THRCLA_11572</name>
</gene>
<feature type="transmembrane region" description="Helical" evidence="8">
    <location>
        <begin position="613"/>
        <end position="637"/>
    </location>
</feature>
<dbReference type="InterPro" id="IPR036259">
    <property type="entry name" value="MFS_trans_sf"/>
</dbReference>
<dbReference type="Gene3D" id="1.20.1250.20">
    <property type="entry name" value="MFS general substrate transporter like domains"/>
    <property type="match status" value="2"/>
</dbReference>
<feature type="transmembrane region" description="Helical" evidence="8">
    <location>
        <begin position="520"/>
        <end position="543"/>
    </location>
</feature>
<evidence type="ECO:0000256" key="6">
    <source>
        <dbReference type="ARBA" id="ARBA00023157"/>
    </source>
</evidence>
<feature type="transmembrane region" description="Helical" evidence="8">
    <location>
        <begin position="834"/>
        <end position="853"/>
    </location>
</feature>
<dbReference type="InterPro" id="IPR020846">
    <property type="entry name" value="MFS_dom"/>
</dbReference>
<evidence type="ECO:0000259" key="9">
    <source>
        <dbReference type="PROSITE" id="PS50850"/>
    </source>
</evidence>
<dbReference type="SUPFAM" id="SSF103473">
    <property type="entry name" value="MFS general substrate transporter"/>
    <property type="match status" value="3"/>
</dbReference>
<feature type="transmembrane region" description="Helical" evidence="8">
    <location>
        <begin position="173"/>
        <end position="193"/>
    </location>
</feature>
<dbReference type="EMBL" id="JNBS01004942">
    <property type="protein sequence ID" value="OQR81617.1"/>
    <property type="molecule type" value="Genomic_DNA"/>
</dbReference>
<feature type="transmembrane region" description="Helical" evidence="8">
    <location>
        <begin position="321"/>
        <end position="340"/>
    </location>
</feature>
<dbReference type="InterPro" id="IPR004156">
    <property type="entry name" value="OATP"/>
</dbReference>
<dbReference type="PANTHER" id="PTHR23505:SF79">
    <property type="entry name" value="PROTEIN SPINSTER"/>
    <property type="match status" value="1"/>
</dbReference>
<dbReference type="AlphaFoldDB" id="A0A1V9Y7B8"/>
<sequence length="875" mass="95510">MQLKVNHVLILLCLINFFNFFDRGIIPGAPIQFQAFIQSSHNVSPSHVSVYMGVLQTSFIASLSVFVCIFGYLSRTNKPFVLAGTGLSIWALALLCCGISKSLNSFTLLLCGRIASGIGEASFQSTAPAIIDEFAPPSKRTLWMGIFFAAVPVGQAIGFASTSLFASSIGWDFGFYITAIIAVPLVTACWRWIPSEINQPLSHVSTAHNEANGETLLTEEKIQPKMSFIKSTLSILSTPIFVTATIGWTAYAFTIGGLSTFAPVILIGLDVLDDSVASIVVGGLVVLSGLLGALFGGYLLDRFSRGHEQDTQHRIQTAAMIMFGGICCGIVFLLSSLFVLSSPAYVILILLFLGLFAVFLTQAPLTIVILLSVPWCHRGYALGLNTLLMHLFGDVPVAVVLGALKDRWAPHCGSTINSDGSEALDPLCNQDKHGLRTTLVFAYTWLGLAVVAWGATFLIARKHAKVKEEKLRFPMNHVLVLLVAINFLNFFERGIIPGAPIQFQAFIAKAHNVSSNHVSLYFGVLQTSFIASLSVFVCIFGYLSRSKQPFLLTSIGLFIWILSSVCCAISKPIESYSLLLFGRLISGIGEASFQATAPAFIDQFAPPAKRTLWLGLFFAFVAVGEAVGFSLSSVIAATVGWDISFYLTTVLAIPLVYMCYWCIPDELNKPLANTMSNRTPILNEEGLLLNEIKQVSSCRGHEDDQPYRLKMASLQMLVAMSSGVVFFLVSLCFISYKPWVSLILLTIGLLFVLTTQAPLTTVVLLSVRWSQRNFAIGVNTFLMHLLGDVPAVVILGAMKDALAPNCGSEMQKNGEAKLDPNCHLDKSGLRSTLAFSYAWLLWAVVFWVATYYITRKRSPSNQVDMEIPRTPTSDW</sequence>
<feature type="transmembrane region" description="Helical" evidence="8">
    <location>
        <begin position="142"/>
        <end position="167"/>
    </location>
</feature>
<protein>
    <submittedName>
        <fullName evidence="10">Major Facilitator Superfamily (MFS)</fullName>
    </submittedName>
</protein>
<evidence type="ECO:0000313" key="10">
    <source>
        <dbReference type="EMBL" id="OQR81617.1"/>
    </source>
</evidence>
<evidence type="ECO:0000256" key="8">
    <source>
        <dbReference type="SAM" id="Phobius"/>
    </source>
</evidence>
<keyword evidence="2" id="KW-0813">Transport</keyword>
<feature type="transmembrane region" description="Helical" evidence="8">
    <location>
        <begin position="380"/>
        <end position="404"/>
    </location>
</feature>
<keyword evidence="4 8" id="KW-1133">Transmembrane helix</keyword>
<feature type="transmembrane region" description="Helical" evidence="8">
    <location>
        <begin position="550"/>
        <end position="573"/>
    </location>
</feature>
<dbReference type="Proteomes" id="UP000243217">
    <property type="component" value="Unassembled WGS sequence"/>
</dbReference>
<proteinExistence type="inferred from homology"/>
<dbReference type="PROSITE" id="PS50850">
    <property type="entry name" value="MFS"/>
    <property type="match status" value="2"/>
</dbReference>
<dbReference type="InterPro" id="IPR044770">
    <property type="entry name" value="MFS_spinster-like"/>
</dbReference>
<feature type="domain" description="Major facilitator superfamily (MFS) profile" evidence="9">
    <location>
        <begin position="478"/>
        <end position="875"/>
    </location>
</feature>
<evidence type="ECO:0000256" key="3">
    <source>
        <dbReference type="ARBA" id="ARBA00022692"/>
    </source>
</evidence>
<reference evidence="10 11" key="1">
    <citation type="journal article" date="2014" name="Genome Biol. Evol.">
        <title>The secreted proteins of Achlya hypogyna and Thraustotheca clavata identify the ancestral oomycete secretome and reveal gene acquisitions by horizontal gene transfer.</title>
        <authorList>
            <person name="Misner I."/>
            <person name="Blouin N."/>
            <person name="Leonard G."/>
            <person name="Richards T.A."/>
            <person name="Lane C.E."/>
        </authorList>
    </citation>
    <scope>NUCLEOTIDE SEQUENCE [LARGE SCALE GENOMIC DNA]</scope>
    <source>
        <strain evidence="10 11">ATCC 34112</strain>
    </source>
</reference>
<feature type="transmembrane region" description="Helical" evidence="8">
    <location>
        <begin position="471"/>
        <end position="491"/>
    </location>
</feature>
<keyword evidence="11" id="KW-1185">Reference proteome</keyword>
<feature type="transmembrane region" description="Helical" evidence="8">
    <location>
        <begin position="50"/>
        <end position="73"/>
    </location>
</feature>
<comment type="similarity">
    <text evidence="7">Belongs to the major facilitator superfamily. Spinster (TC 2.A.1.49) family.</text>
</comment>
<feature type="transmembrane region" description="Helical" evidence="8">
    <location>
        <begin position="774"/>
        <end position="798"/>
    </location>
</feature>
<feature type="transmembrane region" description="Helical" evidence="8">
    <location>
        <begin position="742"/>
        <end position="767"/>
    </location>
</feature>
<feature type="transmembrane region" description="Helical" evidence="8">
    <location>
        <begin position="643"/>
        <end position="663"/>
    </location>
</feature>
<dbReference type="GO" id="GO:0016020">
    <property type="term" value="C:membrane"/>
    <property type="evidence" value="ECO:0007669"/>
    <property type="project" value="UniProtKB-SubCell"/>
</dbReference>
<feature type="domain" description="Major facilitator superfamily (MFS) profile" evidence="9">
    <location>
        <begin position="8"/>
        <end position="464"/>
    </location>
</feature>
<evidence type="ECO:0000313" key="11">
    <source>
        <dbReference type="Proteomes" id="UP000243217"/>
    </source>
</evidence>
<dbReference type="Pfam" id="PF07690">
    <property type="entry name" value="MFS_1"/>
    <property type="match status" value="2"/>
</dbReference>
<evidence type="ECO:0000256" key="2">
    <source>
        <dbReference type="ARBA" id="ARBA00022448"/>
    </source>
</evidence>
<dbReference type="InterPro" id="IPR011701">
    <property type="entry name" value="MFS"/>
</dbReference>
<dbReference type="Pfam" id="PF03137">
    <property type="entry name" value="OATP"/>
    <property type="match status" value="1"/>
</dbReference>
<evidence type="ECO:0000256" key="7">
    <source>
        <dbReference type="ARBA" id="ARBA00024338"/>
    </source>
</evidence>
<feature type="transmembrane region" description="Helical" evidence="8">
    <location>
        <begin position="346"/>
        <end position="373"/>
    </location>
</feature>
<keyword evidence="5 8" id="KW-0472">Membrane</keyword>
<dbReference type="PANTHER" id="PTHR23505">
    <property type="entry name" value="SPINSTER"/>
    <property type="match status" value="1"/>
</dbReference>
<feature type="transmembrane region" description="Helical" evidence="8">
    <location>
        <begin position="79"/>
        <end position="99"/>
    </location>
</feature>
<dbReference type="OrthoDB" id="6770063at2759"/>
<feature type="transmembrane region" description="Helical" evidence="8">
    <location>
        <begin position="579"/>
        <end position="601"/>
    </location>
</feature>